<name>A0ABU2MGD6_9ACTN</name>
<gene>
    <name evidence="1" type="ORF">RM479_24595</name>
</gene>
<dbReference type="NCBIfam" id="NF040618">
    <property type="entry name" value="PPA1309_fam"/>
    <property type="match status" value="1"/>
</dbReference>
<dbReference type="Proteomes" id="UP001183390">
    <property type="component" value="Unassembled WGS sequence"/>
</dbReference>
<sequence length="168" mass="18005">MSNIREAVMDLERHAAEQGWDRPLGLYALVPTVDLLAAEPALAEMLGVTGTPDPKELTPVEQDPLPTDLPLEEALGRIMWPEGVAGCALVMERLVVKGSDETLAPGEDATADGRETEEIRMVAGVLRDGARHCAMRMRSHDEEKSVLNGADLIPALTSALALTLDLDG</sequence>
<comment type="caution">
    <text evidence="1">The sequence shown here is derived from an EMBL/GenBank/DDBJ whole genome shotgun (WGS) entry which is preliminary data.</text>
</comment>
<evidence type="ECO:0000313" key="1">
    <source>
        <dbReference type="EMBL" id="MDT0331600.1"/>
    </source>
</evidence>
<accession>A0ABU2MGD6</accession>
<protein>
    <submittedName>
        <fullName evidence="1">PPA1309 family protein</fullName>
    </submittedName>
</protein>
<dbReference type="RefSeq" id="WP_311514082.1">
    <property type="nucleotide sequence ID" value="NZ_JAVREP010000025.1"/>
</dbReference>
<organism evidence="1 2">
    <name type="scientific">Nocardiopsis lambiniae</name>
    <dbReference type="NCBI Taxonomy" id="3075539"/>
    <lineage>
        <taxon>Bacteria</taxon>
        <taxon>Bacillati</taxon>
        <taxon>Actinomycetota</taxon>
        <taxon>Actinomycetes</taxon>
        <taxon>Streptosporangiales</taxon>
        <taxon>Nocardiopsidaceae</taxon>
        <taxon>Nocardiopsis</taxon>
    </lineage>
</organism>
<keyword evidence="2" id="KW-1185">Reference proteome</keyword>
<reference evidence="2" key="1">
    <citation type="submission" date="2023-07" db="EMBL/GenBank/DDBJ databases">
        <title>30 novel species of actinomycetes from the DSMZ collection.</title>
        <authorList>
            <person name="Nouioui I."/>
        </authorList>
    </citation>
    <scope>NUCLEOTIDE SEQUENCE [LARGE SCALE GENOMIC DNA]</scope>
    <source>
        <strain evidence="2">DSM 44743</strain>
    </source>
</reference>
<dbReference type="EMBL" id="JAVREP010000025">
    <property type="protein sequence ID" value="MDT0331600.1"/>
    <property type="molecule type" value="Genomic_DNA"/>
</dbReference>
<evidence type="ECO:0000313" key="2">
    <source>
        <dbReference type="Proteomes" id="UP001183390"/>
    </source>
</evidence>
<proteinExistence type="predicted"/>
<dbReference type="InterPro" id="IPR047681">
    <property type="entry name" value="PPA1309-like"/>
</dbReference>